<evidence type="ECO:0000259" key="9">
    <source>
        <dbReference type="Pfam" id="PF00043"/>
    </source>
</evidence>
<dbReference type="InterPro" id="IPR004046">
    <property type="entry name" value="GST_C"/>
</dbReference>
<dbReference type="GO" id="GO:0016034">
    <property type="term" value="F:maleylacetoacetate isomerase activity"/>
    <property type="evidence" value="ECO:0007669"/>
    <property type="project" value="UniProtKB-EC"/>
</dbReference>
<keyword evidence="12" id="KW-1185">Reference proteome</keyword>
<evidence type="ECO:0000259" key="10">
    <source>
        <dbReference type="Pfam" id="PF13409"/>
    </source>
</evidence>
<dbReference type="SUPFAM" id="SSF52833">
    <property type="entry name" value="Thioredoxin-like"/>
    <property type="match status" value="1"/>
</dbReference>
<feature type="signal peptide" evidence="8">
    <location>
        <begin position="1"/>
        <end position="21"/>
    </location>
</feature>
<dbReference type="SFLD" id="SFLDG00358">
    <property type="entry name" value="Main_(cytGST)"/>
    <property type="match status" value="1"/>
</dbReference>
<feature type="domain" description="GST N-terminal" evidence="10">
    <location>
        <begin position="12"/>
        <end position="79"/>
    </location>
</feature>
<dbReference type="Gene3D" id="3.40.30.10">
    <property type="entry name" value="Glutaredoxin"/>
    <property type="match status" value="1"/>
</dbReference>
<sequence length="214" mass="24727">MGKTILYSFWISSCSWRVRLALNLKCIPYELKTLLLAQNGEQHSEEYRKINPMQQVPSLYIDENIVTESLNIMHYLEETRPQIPLLPNDKIERAKARQISEIIVSGIQPYQNLILLTKFPKENQADWASFWINRGFKAVEGILAGCSGKYSVGDKITIADCCLIPQIFHAKHRFNVNLEKYPNIQRIDEILQNHPAFLEAHPNNQPDKPIQINN</sequence>
<dbReference type="Proteomes" id="UP001153712">
    <property type="component" value="Chromosome 11"/>
</dbReference>
<organism evidence="11 12">
    <name type="scientific">Phyllotreta striolata</name>
    <name type="common">Striped flea beetle</name>
    <name type="synonym">Crioceris striolata</name>
    <dbReference type="NCBI Taxonomy" id="444603"/>
    <lineage>
        <taxon>Eukaryota</taxon>
        <taxon>Metazoa</taxon>
        <taxon>Ecdysozoa</taxon>
        <taxon>Arthropoda</taxon>
        <taxon>Hexapoda</taxon>
        <taxon>Insecta</taxon>
        <taxon>Pterygota</taxon>
        <taxon>Neoptera</taxon>
        <taxon>Endopterygota</taxon>
        <taxon>Coleoptera</taxon>
        <taxon>Polyphaga</taxon>
        <taxon>Cucujiformia</taxon>
        <taxon>Chrysomeloidea</taxon>
        <taxon>Chrysomelidae</taxon>
        <taxon>Galerucinae</taxon>
        <taxon>Alticini</taxon>
        <taxon>Phyllotreta</taxon>
    </lineage>
</organism>
<evidence type="ECO:0000256" key="8">
    <source>
        <dbReference type="SAM" id="SignalP"/>
    </source>
</evidence>
<dbReference type="GO" id="GO:0006749">
    <property type="term" value="P:glutathione metabolic process"/>
    <property type="evidence" value="ECO:0007669"/>
    <property type="project" value="TreeGrafter"/>
</dbReference>
<dbReference type="Gene3D" id="1.20.1050.10">
    <property type="match status" value="1"/>
</dbReference>
<gene>
    <name evidence="11" type="ORF">PHYEVI_LOCUS2048</name>
</gene>
<name>A0A9N9XKN2_PHYSR</name>
<reference evidence="11" key="1">
    <citation type="submission" date="2022-01" db="EMBL/GenBank/DDBJ databases">
        <authorList>
            <person name="King R."/>
        </authorList>
    </citation>
    <scope>NUCLEOTIDE SEQUENCE</scope>
</reference>
<dbReference type="EMBL" id="OU900104">
    <property type="protein sequence ID" value="CAG9855602.1"/>
    <property type="molecule type" value="Genomic_DNA"/>
</dbReference>
<feature type="chain" id="PRO_5040323930" description="maleylacetoacetate isomerase" evidence="8">
    <location>
        <begin position="22"/>
        <end position="214"/>
    </location>
</feature>
<comment type="pathway">
    <text evidence="3">Amino-acid degradation; L-phenylalanine degradation; acetoacetate and fumarate from L-phenylalanine: step 5/6.</text>
</comment>
<evidence type="ECO:0000256" key="1">
    <source>
        <dbReference type="ARBA" id="ARBA00001622"/>
    </source>
</evidence>
<dbReference type="NCBIfam" id="TIGR01262">
    <property type="entry name" value="maiA"/>
    <property type="match status" value="1"/>
</dbReference>
<evidence type="ECO:0000256" key="7">
    <source>
        <dbReference type="ARBA" id="ARBA00023232"/>
    </source>
</evidence>
<comment type="similarity">
    <text evidence="4">Belongs to the GST superfamily. Zeta family.</text>
</comment>
<accession>A0A9N9XKN2</accession>
<evidence type="ECO:0000256" key="3">
    <source>
        <dbReference type="ARBA" id="ARBA00004671"/>
    </source>
</evidence>
<keyword evidence="7" id="KW-0585">Phenylalanine catabolism</keyword>
<evidence type="ECO:0000256" key="6">
    <source>
        <dbReference type="ARBA" id="ARBA00022878"/>
    </source>
</evidence>
<dbReference type="GO" id="GO:0006559">
    <property type="term" value="P:L-phenylalanine catabolic process"/>
    <property type="evidence" value="ECO:0007669"/>
    <property type="project" value="UniProtKB-KW"/>
</dbReference>
<dbReference type="InterPro" id="IPR034330">
    <property type="entry name" value="GST_Zeta_C"/>
</dbReference>
<dbReference type="InterPro" id="IPR036282">
    <property type="entry name" value="Glutathione-S-Trfase_C_sf"/>
</dbReference>
<dbReference type="InterPro" id="IPR004045">
    <property type="entry name" value="Glutathione_S-Trfase_N"/>
</dbReference>
<dbReference type="FunFam" id="1.20.1050.10:FF:000010">
    <property type="entry name" value="Maleylacetoacetate isomerase isoform 1"/>
    <property type="match status" value="1"/>
</dbReference>
<evidence type="ECO:0000313" key="11">
    <source>
        <dbReference type="EMBL" id="CAG9855602.1"/>
    </source>
</evidence>
<dbReference type="GO" id="GO:0005739">
    <property type="term" value="C:mitochondrion"/>
    <property type="evidence" value="ECO:0007669"/>
    <property type="project" value="TreeGrafter"/>
</dbReference>
<evidence type="ECO:0000256" key="4">
    <source>
        <dbReference type="ARBA" id="ARBA00010007"/>
    </source>
</evidence>
<dbReference type="PANTHER" id="PTHR42673:SF4">
    <property type="entry name" value="MALEYLACETOACETATE ISOMERASE"/>
    <property type="match status" value="1"/>
</dbReference>
<dbReference type="Pfam" id="PF00043">
    <property type="entry name" value="GST_C"/>
    <property type="match status" value="1"/>
</dbReference>
<dbReference type="PANTHER" id="PTHR42673">
    <property type="entry name" value="MALEYLACETOACETATE ISOMERASE"/>
    <property type="match status" value="1"/>
</dbReference>
<comment type="catalytic activity">
    <reaction evidence="1">
        <text>4-maleylacetoacetate = 4-fumarylacetoacetate</text>
        <dbReference type="Rhea" id="RHEA:14817"/>
        <dbReference type="ChEBI" id="CHEBI:17105"/>
        <dbReference type="ChEBI" id="CHEBI:18034"/>
        <dbReference type="EC" id="5.2.1.2"/>
    </reaction>
</comment>
<protein>
    <recommendedName>
        <fullName evidence="5">maleylacetoacetate isomerase</fullName>
        <ecNumber evidence="5">5.2.1.2</ecNumber>
    </recommendedName>
</protein>
<dbReference type="SUPFAM" id="SSF47616">
    <property type="entry name" value="GST C-terminal domain-like"/>
    <property type="match status" value="1"/>
</dbReference>
<dbReference type="Pfam" id="PF13409">
    <property type="entry name" value="GST_N_2"/>
    <property type="match status" value="1"/>
</dbReference>
<evidence type="ECO:0000256" key="5">
    <source>
        <dbReference type="ARBA" id="ARBA00013199"/>
    </source>
</evidence>
<feature type="domain" description="Glutathione S-transferase C-terminal" evidence="9">
    <location>
        <begin position="120"/>
        <end position="186"/>
    </location>
</feature>
<dbReference type="CDD" id="cd03191">
    <property type="entry name" value="GST_C_Zeta"/>
    <property type="match status" value="1"/>
</dbReference>
<dbReference type="AlphaFoldDB" id="A0A9N9XKN2"/>
<keyword evidence="8" id="KW-0732">Signal</keyword>
<dbReference type="SFLD" id="SFLDS00019">
    <property type="entry name" value="Glutathione_Transferase_(cytos"/>
    <property type="match status" value="1"/>
</dbReference>
<dbReference type="EC" id="5.2.1.2" evidence="5"/>
<keyword evidence="6" id="KW-0828">Tyrosine catabolism</keyword>
<comment type="cofactor">
    <cofactor evidence="2">
        <name>glutathione</name>
        <dbReference type="ChEBI" id="CHEBI:57925"/>
    </cofactor>
</comment>
<evidence type="ECO:0000256" key="2">
    <source>
        <dbReference type="ARBA" id="ARBA00001955"/>
    </source>
</evidence>
<dbReference type="InterPro" id="IPR040079">
    <property type="entry name" value="Glutathione_S-Trfase"/>
</dbReference>
<evidence type="ECO:0000313" key="12">
    <source>
        <dbReference type="Proteomes" id="UP001153712"/>
    </source>
</evidence>
<dbReference type="GO" id="GO:0006572">
    <property type="term" value="P:L-tyrosine catabolic process"/>
    <property type="evidence" value="ECO:0007669"/>
    <property type="project" value="UniProtKB-KW"/>
</dbReference>
<proteinExistence type="inferred from homology"/>
<dbReference type="GO" id="GO:0004364">
    <property type="term" value="F:glutathione transferase activity"/>
    <property type="evidence" value="ECO:0007669"/>
    <property type="project" value="TreeGrafter"/>
</dbReference>
<dbReference type="InterPro" id="IPR036249">
    <property type="entry name" value="Thioredoxin-like_sf"/>
</dbReference>
<dbReference type="InterPro" id="IPR005955">
    <property type="entry name" value="GST_Zeta"/>
</dbReference>
<dbReference type="OrthoDB" id="202840at2759"/>